<keyword evidence="4 5" id="KW-0472">Membrane</keyword>
<protein>
    <submittedName>
        <fullName evidence="6">Tsp42Eo</fullName>
    </submittedName>
</protein>
<name>A0A0M4EUT0_DROBS</name>
<gene>
    <name evidence="6" type="ORF">Dbus_chr2Rg836</name>
</gene>
<reference evidence="6 7" key="1">
    <citation type="submission" date="2015-08" db="EMBL/GenBank/DDBJ databases">
        <title>Ancestral chromatin configuration constrains chromatin evolution on differentiating sex chromosomes in Drosophila.</title>
        <authorList>
            <person name="Zhou Q."/>
            <person name="Bachtrog D."/>
        </authorList>
    </citation>
    <scope>NUCLEOTIDE SEQUENCE [LARGE SCALE GENOMIC DNA]</scope>
    <source>
        <tissue evidence="6">Whole larvae</tissue>
    </source>
</reference>
<feature type="transmembrane region" description="Helical" evidence="5">
    <location>
        <begin position="52"/>
        <end position="72"/>
    </location>
</feature>
<dbReference type="GO" id="GO:0016020">
    <property type="term" value="C:membrane"/>
    <property type="evidence" value="ECO:0007669"/>
    <property type="project" value="UniProtKB-SubCell"/>
</dbReference>
<dbReference type="CDD" id="cd03127">
    <property type="entry name" value="tetraspanin_LEL"/>
    <property type="match status" value="1"/>
</dbReference>
<evidence type="ECO:0000313" key="7">
    <source>
        <dbReference type="Proteomes" id="UP000494163"/>
    </source>
</evidence>
<dbReference type="EMBL" id="CP012524">
    <property type="protein sequence ID" value="ALC41257.1"/>
    <property type="molecule type" value="Genomic_DNA"/>
</dbReference>
<comment type="subcellular location">
    <subcellularLocation>
        <location evidence="1">Membrane</location>
        <topology evidence="1">Multi-pass membrane protein</topology>
    </subcellularLocation>
</comment>
<keyword evidence="2 5" id="KW-0812">Transmembrane</keyword>
<evidence type="ECO:0000256" key="1">
    <source>
        <dbReference type="ARBA" id="ARBA00004141"/>
    </source>
</evidence>
<evidence type="ECO:0000256" key="3">
    <source>
        <dbReference type="ARBA" id="ARBA00022989"/>
    </source>
</evidence>
<dbReference type="SUPFAM" id="SSF48652">
    <property type="entry name" value="Tetraspanin"/>
    <property type="match status" value="1"/>
</dbReference>
<organism evidence="6 7">
    <name type="scientific">Drosophila busckii</name>
    <name type="common">Fruit fly</name>
    <dbReference type="NCBI Taxonomy" id="30019"/>
    <lineage>
        <taxon>Eukaryota</taxon>
        <taxon>Metazoa</taxon>
        <taxon>Ecdysozoa</taxon>
        <taxon>Arthropoda</taxon>
        <taxon>Hexapoda</taxon>
        <taxon>Insecta</taxon>
        <taxon>Pterygota</taxon>
        <taxon>Neoptera</taxon>
        <taxon>Endopterygota</taxon>
        <taxon>Diptera</taxon>
        <taxon>Brachycera</taxon>
        <taxon>Muscomorpha</taxon>
        <taxon>Ephydroidea</taxon>
        <taxon>Drosophilidae</taxon>
        <taxon>Drosophila</taxon>
    </lineage>
</organism>
<sequence>MPTVQVCLQWTAVVFNTFTLIIGSLAALAGVYELFYKLEEGSTDHLEVEKLLQFAIAGTLILAAIIGCFGAFLGSIKHLVFLLLLICAHIWKLAHYNETKLLDATEVFVMSIWMKELVHPGAMQRLQHTYECCGNKGSNDYKSLSMKVPKSCFHSKDGLIAVYPYVEGCMAAVKRAHLQLYRDERLVHAGLMGYEIVGIILTITLCCQLTNKMRRYNY</sequence>
<dbReference type="InterPro" id="IPR018499">
    <property type="entry name" value="Tetraspanin/Peripherin"/>
</dbReference>
<dbReference type="OrthoDB" id="6239677at2759"/>
<feature type="transmembrane region" description="Helical" evidence="5">
    <location>
        <begin position="186"/>
        <end position="207"/>
    </location>
</feature>
<proteinExistence type="predicted"/>
<evidence type="ECO:0000256" key="5">
    <source>
        <dbReference type="SAM" id="Phobius"/>
    </source>
</evidence>
<evidence type="ECO:0000256" key="4">
    <source>
        <dbReference type="ARBA" id="ARBA00023136"/>
    </source>
</evidence>
<dbReference type="InterPro" id="IPR008952">
    <property type="entry name" value="Tetraspanin_EC2_sf"/>
</dbReference>
<dbReference type="FunFam" id="1.10.1450.10:FF:000048">
    <property type="entry name" value="Tetraspanin"/>
    <property type="match status" value="1"/>
</dbReference>
<dbReference type="Gene3D" id="1.10.1450.10">
    <property type="entry name" value="Tetraspanin"/>
    <property type="match status" value="1"/>
</dbReference>
<dbReference type="STRING" id="30019.A0A0M4EUT0"/>
<feature type="transmembrane region" description="Helical" evidence="5">
    <location>
        <begin position="12"/>
        <end position="32"/>
    </location>
</feature>
<evidence type="ECO:0000313" key="6">
    <source>
        <dbReference type="EMBL" id="ALC41257.1"/>
    </source>
</evidence>
<evidence type="ECO:0000256" key="2">
    <source>
        <dbReference type="ARBA" id="ARBA00022692"/>
    </source>
</evidence>
<dbReference type="AlphaFoldDB" id="A0A0M4EUT0"/>
<dbReference type="Proteomes" id="UP000494163">
    <property type="component" value="Chromosome 2R"/>
</dbReference>
<accession>A0A0M4EUT0</accession>
<feature type="transmembrane region" description="Helical" evidence="5">
    <location>
        <begin position="79"/>
        <end position="96"/>
    </location>
</feature>
<keyword evidence="3 5" id="KW-1133">Transmembrane helix</keyword>
<dbReference type="OMA" id="RYEKWVH"/>
<keyword evidence="7" id="KW-1185">Reference proteome</keyword>
<dbReference type="Pfam" id="PF00335">
    <property type="entry name" value="Tetraspanin"/>
    <property type="match status" value="1"/>
</dbReference>